<organism evidence="1">
    <name type="scientific">marine sediment metagenome</name>
    <dbReference type="NCBI Taxonomy" id="412755"/>
    <lineage>
        <taxon>unclassified sequences</taxon>
        <taxon>metagenomes</taxon>
        <taxon>ecological metagenomes</taxon>
    </lineage>
</organism>
<dbReference type="Gene3D" id="3.30.420.40">
    <property type="match status" value="1"/>
</dbReference>
<dbReference type="Pfam" id="PF11104">
    <property type="entry name" value="PilM_2"/>
    <property type="match status" value="1"/>
</dbReference>
<accession>X0YKR9</accession>
<dbReference type="InterPro" id="IPR043129">
    <property type="entry name" value="ATPase_NBD"/>
</dbReference>
<evidence type="ECO:0008006" key="2">
    <source>
        <dbReference type="Google" id="ProtNLM"/>
    </source>
</evidence>
<sequence length="126" mass="14411">MFGLGNKRYFGLDIGESAIKLVEIKKGRDGFRLGMARLVELNIDPMFDDSEKRKNIIEKSLKQLLAEEKIDSGIIALSISGQSVFIRPLKVPKIAKSKIEQIIQYEAQLQVPFPINEVIWNYQLFE</sequence>
<dbReference type="SUPFAM" id="SSF53067">
    <property type="entry name" value="Actin-like ATPase domain"/>
    <property type="match status" value="1"/>
</dbReference>
<dbReference type="PANTHER" id="PTHR32432:SF3">
    <property type="entry name" value="ETHANOLAMINE UTILIZATION PROTEIN EUTJ"/>
    <property type="match status" value="1"/>
</dbReference>
<dbReference type="InterPro" id="IPR050696">
    <property type="entry name" value="FtsA/MreB"/>
</dbReference>
<gene>
    <name evidence="1" type="ORF">S01H1_63657</name>
</gene>
<reference evidence="1" key="1">
    <citation type="journal article" date="2014" name="Front. Microbiol.">
        <title>High frequency of phylogenetically diverse reductive dehalogenase-homologous genes in deep subseafloor sedimentary metagenomes.</title>
        <authorList>
            <person name="Kawai M."/>
            <person name="Futagami T."/>
            <person name="Toyoda A."/>
            <person name="Takaki Y."/>
            <person name="Nishi S."/>
            <person name="Hori S."/>
            <person name="Arai W."/>
            <person name="Tsubouchi T."/>
            <person name="Morono Y."/>
            <person name="Uchiyama I."/>
            <person name="Ito T."/>
            <person name="Fujiyama A."/>
            <person name="Inagaki F."/>
            <person name="Takami H."/>
        </authorList>
    </citation>
    <scope>NUCLEOTIDE SEQUENCE</scope>
    <source>
        <strain evidence="1">Expedition CK06-06</strain>
    </source>
</reference>
<dbReference type="PANTHER" id="PTHR32432">
    <property type="entry name" value="CELL DIVISION PROTEIN FTSA-RELATED"/>
    <property type="match status" value="1"/>
</dbReference>
<dbReference type="InterPro" id="IPR005883">
    <property type="entry name" value="PilM"/>
</dbReference>
<name>X0YKR9_9ZZZZ</name>
<dbReference type="AlphaFoldDB" id="X0YKR9"/>
<proteinExistence type="predicted"/>
<protein>
    <recommendedName>
        <fullName evidence="2">SHS2 domain-containing protein</fullName>
    </recommendedName>
</protein>
<comment type="caution">
    <text evidence="1">The sequence shown here is derived from an EMBL/GenBank/DDBJ whole genome shotgun (WGS) entry which is preliminary data.</text>
</comment>
<dbReference type="EMBL" id="BARS01041911">
    <property type="protein sequence ID" value="GAG37346.1"/>
    <property type="molecule type" value="Genomic_DNA"/>
</dbReference>
<feature type="non-terminal residue" evidence="1">
    <location>
        <position position="126"/>
    </location>
</feature>
<evidence type="ECO:0000313" key="1">
    <source>
        <dbReference type="EMBL" id="GAG37346.1"/>
    </source>
</evidence>